<proteinExistence type="predicted"/>
<sequence>MIKEELNFNGRLEKLISHVLKNIDNEPYKFGDNVNKNVYAPFYEIYGKESHIEKLSYNEILEKHKDKKNIHKYLFYMFEYVHNKINISHNIKYVNFLYLILRYITYFWMFLSNNDKLALVFYYHFKFAELLFNLKILKFSYFLNIYGVQIFFNIKAKLKIQFLTKDISEESASSLIKVTSVISNIGTDNNTHIDNNKEVNNNDASKINKISKGDDSSNIQAESSLYNYLG</sequence>
<evidence type="ECO:0000313" key="2">
    <source>
        <dbReference type="EMBL" id="EAA18786.1"/>
    </source>
</evidence>
<organism evidence="2 3">
    <name type="scientific">Plasmodium yoelii yoelii</name>
    <dbReference type="NCBI Taxonomy" id="73239"/>
    <lineage>
        <taxon>Eukaryota</taxon>
        <taxon>Sar</taxon>
        <taxon>Alveolata</taxon>
        <taxon>Apicomplexa</taxon>
        <taxon>Aconoidasida</taxon>
        <taxon>Haemosporida</taxon>
        <taxon>Plasmodiidae</taxon>
        <taxon>Plasmodium</taxon>
        <taxon>Plasmodium (Vinckeia)</taxon>
    </lineage>
</organism>
<reference evidence="2 3" key="1">
    <citation type="journal article" date="2002" name="Nature">
        <title>Genome sequence and comparative analysis of the model rodent malaria parasite Plasmodium yoelii yoelii.</title>
        <authorList>
            <person name="Carlton J.M."/>
            <person name="Angiuoli S.V."/>
            <person name="Suh B.B."/>
            <person name="Kooij T.W."/>
            <person name="Pertea M."/>
            <person name="Silva J.C."/>
            <person name="Ermolaeva M.D."/>
            <person name="Allen J.E."/>
            <person name="Selengut J.D."/>
            <person name="Koo H.L."/>
            <person name="Peterson J.D."/>
            <person name="Pop M."/>
            <person name="Kosack D.S."/>
            <person name="Shumway M.F."/>
            <person name="Bidwell S.L."/>
            <person name="Shallom S.J."/>
            <person name="van Aken S.E."/>
            <person name="Riedmuller S.B."/>
            <person name="Feldblyum T.V."/>
            <person name="Cho J.K."/>
            <person name="Quackenbush J."/>
            <person name="Sedegah M."/>
            <person name="Shoaibi A."/>
            <person name="Cummings L.M."/>
            <person name="Florens L."/>
            <person name="Yates J.R."/>
            <person name="Raine J.D."/>
            <person name="Sinden R.E."/>
            <person name="Harris M.A."/>
            <person name="Cunningham D.A."/>
            <person name="Preiser P.R."/>
            <person name="Bergman L.W."/>
            <person name="Vaidya A.B."/>
            <person name="van Lin L.H."/>
            <person name="Janse C.J."/>
            <person name="Waters A.P."/>
            <person name="Smith H.O."/>
            <person name="White O.R."/>
            <person name="Salzberg S.L."/>
            <person name="Venter J.C."/>
            <person name="Fraser C.M."/>
            <person name="Hoffman S.L."/>
            <person name="Gardner M.J."/>
            <person name="Carucci D.J."/>
        </authorList>
    </citation>
    <scope>NUCLEOTIDE SEQUENCE [LARGE SCALE GENOMIC DNA]</scope>
    <source>
        <strain evidence="2 3">17XNL</strain>
    </source>
</reference>
<keyword evidence="3" id="KW-1185">Reference proteome</keyword>
<accession>Q7RAE3</accession>
<gene>
    <name evidence="2" type="ORF">PY06557</name>
</gene>
<protein>
    <submittedName>
        <fullName evidence="2">Uncharacterized protein</fullName>
    </submittedName>
</protein>
<keyword evidence="1" id="KW-0812">Transmembrane</keyword>
<evidence type="ECO:0000256" key="1">
    <source>
        <dbReference type="SAM" id="Phobius"/>
    </source>
</evidence>
<name>Q7RAE3_PLAYO</name>
<evidence type="ECO:0000313" key="3">
    <source>
        <dbReference type="Proteomes" id="UP000008553"/>
    </source>
</evidence>
<dbReference type="InParanoid" id="Q7RAE3"/>
<keyword evidence="1" id="KW-0472">Membrane</keyword>
<dbReference type="STRING" id="73239.Q7RAE3"/>
<feature type="transmembrane region" description="Helical" evidence="1">
    <location>
        <begin position="131"/>
        <end position="152"/>
    </location>
</feature>
<comment type="caution">
    <text evidence="2">The sequence shown here is derived from an EMBL/GenBank/DDBJ whole genome shotgun (WGS) entry which is preliminary data.</text>
</comment>
<dbReference type="AlphaFoldDB" id="Q7RAE3"/>
<feature type="transmembrane region" description="Helical" evidence="1">
    <location>
        <begin position="93"/>
        <end position="111"/>
    </location>
</feature>
<dbReference type="PaxDb" id="73239-Q7RAE3"/>
<dbReference type="EMBL" id="AABL01002231">
    <property type="protein sequence ID" value="EAA18786.1"/>
    <property type="molecule type" value="Genomic_DNA"/>
</dbReference>
<keyword evidence="1" id="KW-1133">Transmembrane helix</keyword>
<dbReference type="Proteomes" id="UP000008553">
    <property type="component" value="Unassembled WGS sequence"/>
</dbReference>